<evidence type="ECO:0000256" key="6">
    <source>
        <dbReference type="HAMAP-Rule" id="MF_00074"/>
    </source>
</evidence>
<comment type="similarity">
    <text evidence="6">Belongs to the methyltransferase superfamily. RNA methyltransferase RsmG family.</text>
</comment>
<comment type="subcellular location">
    <subcellularLocation>
        <location evidence="6">Cytoplasm</location>
    </subcellularLocation>
</comment>
<dbReference type="NCBIfam" id="TIGR00138">
    <property type="entry name" value="rsmG_gidB"/>
    <property type="match status" value="1"/>
</dbReference>
<accession>A0A9D2DXI9</accession>
<keyword evidence="1 6" id="KW-0963">Cytoplasm</keyword>
<dbReference type="Proteomes" id="UP000824044">
    <property type="component" value="Unassembled WGS sequence"/>
</dbReference>
<evidence type="ECO:0000313" key="8">
    <source>
        <dbReference type="Proteomes" id="UP000824044"/>
    </source>
</evidence>
<evidence type="ECO:0000256" key="5">
    <source>
        <dbReference type="ARBA" id="ARBA00022691"/>
    </source>
</evidence>
<comment type="caution">
    <text evidence="7">The sequence shown here is derived from an EMBL/GenBank/DDBJ whole genome shotgun (WGS) entry which is preliminary data.</text>
</comment>
<dbReference type="GO" id="GO:0070043">
    <property type="term" value="F:rRNA (guanine-N7-)-methyltransferase activity"/>
    <property type="evidence" value="ECO:0007669"/>
    <property type="project" value="UniProtKB-UniRule"/>
</dbReference>
<protein>
    <recommendedName>
        <fullName evidence="6">Ribosomal RNA small subunit methyltransferase G</fullName>
        <ecNumber evidence="6">2.1.1.-</ecNumber>
    </recommendedName>
    <alternativeName>
        <fullName evidence="6">16S rRNA 7-methylguanosine methyltransferase</fullName>
        <shortName evidence="6">16S rRNA m7G methyltransferase</shortName>
    </alternativeName>
</protein>
<keyword evidence="2 6" id="KW-0698">rRNA processing</keyword>
<sequence length="229" mass="25137">MQTNSPDFAALQAEIAQKEALFQRFYQLLIEYNAKFNLTAITKEEEVFHKHFLDSLAGAHLLSEKSRVVEIGSGAGFPSLPIKLVRDDLTFTLVESTGKKCAFLRTAVQELGLTGVSVVNARAEELGKDPSFREKFDAVIARAVAPLASLAEYCMPFVRVGGSFVAWKGSADELETGRRAIAILGGAAEVIGYDLPEGYGERTLIVTYKRKHTPAQYPRGNGKERKNPL</sequence>
<dbReference type="CDD" id="cd02440">
    <property type="entry name" value="AdoMet_MTases"/>
    <property type="match status" value="1"/>
</dbReference>
<dbReference type="InterPro" id="IPR003682">
    <property type="entry name" value="rRNA_ssu_MeTfrase_G"/>
</dbReference>
<dbReference type="SUPFAM" id="SSF53335">
    <property type="entry name" value="S-adenosyl-L-methionine-dependent methyltransferases"/>
    <property type="match status" value="1"/>
</dbReference>
<evidence type="ECO:0000256" key="1">
    <source>
        <dbReference type="ARBA" id="ARBA00022490"/>
    </source>
</evidence>
<dbReference type="PIRSF" id="PIRSF003078">
    <property type="entry name" value="GidB"/>
    <property type="match status" value="1"/>
</dbReference>
<dbReference type="HAMAP" id="MF_00074">
    <property type="entry name" value="16SrRNA_methyltr_G"/>
    <property type="match status" value="1"/>
</dbReference>
<gene>
    <name evidence="6 7" type="primary">rsmG</name>
    <name evidence="7" type="ORF">H9812_05440</name>
</gene>
<feature type="binding site" evidence="6">
    <location>
        <begin position="95"/>
        <end position="97"/>
    </location>
    <ligand>
        <name>S-adenosyl-L-methionine</name>
        <dbReference type="ChEBI" id="CHEBI:59789"/>
    </ligand>
</feature>
<proteinExistence type="inferred from homology"/>
<evidence type="ECO:0000256" key="2">
    <source>
        <dbReference type="ARBA" id="ARBA00022552"/>
    </source>
</evidence>
<dbReference type="Gene3D" id="3.40.50.150">
    <property type="entry name" value="Vaccinia Virus protein VP39"/>
    <property type="match status" value="1"/>
</dbReference>
<dbReference type="GO" id="GO:0005829">
    <property type="term" value="C:cytosol"/>
    <property type="evidence" value="ECO:0007669"/>
    <property type="project" value="TreeGrafter"/>
</dbReference>
<reference evidence="7" key="2">
    <citation type="submission" date="2021-04" db="EMBL/GenBank/DDBJ databases">
        <authorList>
            <person name="Gilroy R."/>
        </authorList>
    </citation>
    <scope>NUCLEOTIDE SEQUENCE</scope>
    <source>
        <strain evidence="7">CHK33-5263</strain>
    </source>
</reference>
<comment type="function">
    <text evidence="6">Specifically methylates the N7 position of a guanine in 16S rRNA.</text>
</comment>
<dbReference type="PANTHER" id="PTHR31760:SF0">
    <property type="entry name" value="S-ADENOSYL-L-METHIONINE-DEPENDENT METHYLTRANSFERASES SUPERFAMILY PROTEIN"/>
    <property type="match status" value="1"/>
</dbReference>
<evidence type="ECO:0000256" key="3">
    <source>
        <dbReference type="ARBA" id="ARBA00022603"/>
    </source>
</evidence>
<evidence type="ECO:0000256" key="4">
    <source>
        <dbReference type="ARBA" id="ARBA00022679"/>
    </source>
</evidence>
<dbReference type="InterPro" id="IPR029063">
    <property type="entry name" value="SAM-dependent_MTases_sf"/>
</dbReference>
<organism evidence="7 8">
    <name type="scientific">Candidatus Gallimonas intestinigallinarum</name>
    <dbReference type="NCBI Taxonomy" id="2838604"/>
    <lineage>
        <taxon>Bacteria</taxon>
        <taxon>Bacillati</taxon>
        <taxon>Bacillota</taxon>
        <taxon>Clostridia</taxon>
        <taxon>Candidatus Gallimonas</taxon>
    </lineage>
</organism>
<keyword evidence="3 6" id="KW-0489">Methyltransferase</keyword>
<dbReference type="PANTHER" id="PTHR31760">
    <property type="entry name" value="S-ADENOSYL-L-METHIONINE-DEPENDENT METHYLTRANSFERASES SUPERFAMILY PROTEIN"/>
    <property type="match status" value="1"/>
</dbReference>
<evidence type="ECO:0000313" key="7">
    <source>
        <dbReference type="EMBL" id="HIZ24893.1"/>
    </source>
</evidence>
<feature type="binding site" evidence="6">
    <location>
        <position position="72"/>
    </location>
    <ligand>
        <name>S-adenosyl-L-methionine</name>
        <dbReference type="ChEBI" id="CHEBI:59789"/>
    </ligand>
</feature>
<dbReference type="Pfam" id="PF02527">
    <property type="entry name" value="GidB"/>
    <property type="match status" value="1"/>
</dbReference>
<dbReference type="EMBL" id="DXBS01000106">
    <property type="protein sequence ID" value="HIZ24893.1"/>
    <property type="molecule type" value="Genomic_DNA"/>
</dbReference>
<dbReference type="AlphaFoldDB" id="A0A9D2DXI9"/>
<feature type="binding site" evidence="6">
    <location>
        <position position="142"/>
    </location>
    <ligand>
        <name>S-adenosyl-L-methionine</name>
        <dbReference type="ChEBI" id="CHEBI:59789"/>
    </ligand>
</feature>
<feature type="binding site" evidence="6">
    <location>
        <begin position="123"/>
        <end position="124"/>
    </location>
    <ligand>
        <name>S-adenosyl-L-methionine</name>
        <dbReference type="ChEBI" id="CHEBI:59789"/>
    </ligand>
</feature>
<name>A0A9D2DXI9_9FIRM</name>
<dbReference type="EC" id="2.1.1.-" evidence="6"/>
<feature type="binding site" evidence="6">
    <location>
        <position position="77"/>
    </location>
    <ligand>
        <name>S-adenosyl-L-methionine</name>
        <dbReference type="ChEBI" id="CHEBI:59789"/>
    </ligand>
</feature>
<dbReference type="FunFam" id="3.40.50.150:FF:000041">
    <property type="entry name" value="Ribosomal RNA small subunit methyltransferase G"/>
    <property type="match status" value="1"/>
</dbReference>
<keyword evidence="4 6" id="KW-0808">Transferase</keyword>
<reference evidence="7" key="1">
    <citation type="journal article" date="2021" name="PeerJ">
        <title>Extensive microbial diversity within the chicken gut microbiome revealed by metagenomics and culture.</title>
        <authorList>
            <person name="Gilroy R."/>
            <person name="Ravi A."/>
            <person name="Getino M."/>
            <person name="Pursley I."/>
            <person name="Horton D.L."/>
            <person name="Alikhan N.F."/>
            <person name="Baker D."/>
            <person name="Gharbi K."/>
            <person name="Hall N."/>
            <person name="Watson M."/>
            <person name="Adriaenssens E.M."/>
            <person name="Foster-Nyarko E."/>
            <person name="Jarju S."/>
            <person name="Secka A."/>
            <person name="Antonio M."/>
            <person name="Oren A."/>
            <person name="Chaudhuri R.R."/>
            <person name="La Ragione R."/>
            <person name="Hildebrand F."/>
            <person name="Pallen M.J."/>
        </authorList>
    </citation>
    <scope>NUCLEOTIDE SEQUENCE</scope>
    <source>
        <strain evidence="7">CHK33-5263</strain>
    </source>
</reference>
<keyword evidence="5 6" id="KW-0949">S-adenosyl-L-methionine</keyword>